<evidence type="ECO:0000256" key="5">
    <source>
        <dbReference type="SAM" id="MobiDB-lite"/>
    </source>
</evidence>
<dbReference type="InterPro" id="IPR017850">
    <property type="entry name" value="Alkaline_phosphatase_core_sf"/>
</dbReference>
<dbReference type="AlphaFoldDB" id="A0A5K7XGC8"/>
<comment type="similarity">
    <text evidence="1">Belongs to the sulfatase family.</text>
</comment>
<dbReference type="InterPro" id="IPR050738">
    <property type="entry name" value="Sulfatase"/>
</dbReference>
<keyword evidence="9" id="KW-1185">Reference proteome</keyword>
<dbReference type="Gene3D" id="3.40.720.10">
    <property type="entry name" value="Alkaline Phosphatase, subunit A"/>
    <property type="match status" value="1"/>
</dbReference>
<keyword evidence="2" id="KW-0479">Metal-binding</keyword>
<dbReference type="GO" id="GO:0046872">
    <property type="term" value="F:metal ion binding"/>
    <property type="evidence" value="ECO:0007669"/>
    <property type="project" value="UniProtKB-KW"/>
</dbReference>
<proteinExistence type="inferred from homology"/>
<dbReference type="RefSeq" id="WP_152099101.1">
    <property type="nucleotide sequence ID" value="NZ_AP021861.1"/>
</dbReference>
<gene>
    <name evidence="8" type="ORF">PLANPX_2905</name>
</gene>
<dbReference type="Pfam" id="PF00884">
    <property type="entry name" value="Sulfatase"/>
    <property type="match status" value="1"/>
</dbReference>
<dbReference type="EMBL" id="AP021861">
    <property type="protein sequence ID" value="BBO33293.1"/>
    <property type="molecule type" value="Genomic_DNA"/>
</dbReference>
<dbReference type="CDD" id="cd16151">
    <property type="entry name" value="sulfatase_like"/>
    <property type="match status" value="1"/>
</dbReference>
<accession>A0A5K7XGC8</accession>
<evidence type="ECO:0000313" key="8">
    <source>
        <dbReference type="EMBL" id="BBO33293.1"/>
    </source>
</evidence>
<sequence length="451" mass="50517">MHRYSAFVTALALLLVLPSVVQSADRPPNIILIMADDLGYETIAANGGDSYKTPNIDRLAAEGVRFDDCYVQPVCTPTRVELMTGLSNVRNYIEFGVLDPEAKTFSQLFKQAGYATAIAGKWQLGRKPGLPQHFGFDESCLWQQTRRPLRYANPGLEYNNEERDFTNGEYGPDLINEFARDFITQHKDQPFLLYYPMLLTHDPYVPTPDSPDYNPHAKAEREDQAPRHFAEMVAYMDKEVGKIVAHVDELGIRDETIIIFLGDNGTGPWMTSQFKGKPYKGGKGTSTARGMHVPLIVNWPGHVPADKVNDDMISAVDFFPTLCAAAGISIPASLKLDGQSFWSQALGEAGTPREWRYSWFSSDGGENNKREFAMTKEYKLYRDGRLFDLGADPYEENKPLKQSALNDQQQGVVKQLQDVLASYKDARPAKLLKPGQPLKKRNAPQNPKASE</sequence>
<evidence type="ECO:0000256" key="4">
    <source>
        <dbReference type="ARBA" id="ARBA00022837"/>
    </source>
</evidence>
<evidence type="ECO:0000256" key="2">
    <source>
        <dbReference type="ARBA" id="ARBA00022723"/>
    </source>
</evidence>
<dbReference type="PROSITE" id="PS00523">
    <property type="entry name" value="SULFATASE_1"/>
    <property type="match status" value="1"/>
</dbReference>
<name>A0A5K7XGC8_9BACT</name>
<dbReference type="PANTHER" id="PTHR42693">
    <property type="entry name" value="ARYLSULFATASE FAMILY MEMBER"/>
    <property type="match status" value="1"/>
</dbReference>
<protein>
    <submittedName>
        <fullName evidence="8">Arylsulfatase</fullName>
        <ecNumber evidence="8">3.1.6.1</ecNumber>
    </submittedName>
</protein>
<keyword evidence="6" id="KW-0732">Signal</keyword>
<feature type="chain" id="PRO_5025048027" evidence="6">
    <location>
        <begin position="24"/>
        <end position="451"/>
    </location>
</feature>
<organism evidence="8 9">
    <name type="scientific">Lacipirellula parvula</name>
    <dbReference type="NCBI Taxonomy" id="2650471"/>
    <lineage>
        <taxon>Bacteria</taxon>
        <taxon>Pseudomonadati</taxon>
        <taxon>Planctomycetota</taxon>
        <taxon>Planctomycetia</taxon>
        <taxon>Pirellulales</taxon>
        <taxon>Lacipirellulaceae</taxon>
        <taxon>Lacipirellula</taxon>
    </lineage>
</organism>
<dbReference type="Proteomes" id="UP000326837">
    <property type="component" value="Chromosome"/>
</dbReference>
<feature type="domain" description="Sulfatase N-terminal" evidence="7">
    <location>
        <begin position="28"/>
        <end position="328"/>
    </location>
</feature>
<evidence type="ECO:0000256" key="3">
    <source>
        <dbReference type="ARBA" id="ARBA00022801"/>
    </source>
</evidence>
<dbReference type="SUPFAM" id="SSF53649">
    <property type="entry name" value="Alkaline phosphatase-like"/>
    <property type="match status" value="1"/>
</dbReference>
<dbReference type="InterPro" id="IPR024607">
    <property type="entry name" value="Sulfatase_CS"/>
</dbReference>
<keyword evidence="4" id="KW-0106">Calcium</keyword>
<dbReference type="KEGG" id="lpav:PLANPX_2905"/>
<dbReference type="InterPro" id="IPR000917">
    <property type="entry name" value="Sulfatase_N"/>
</dbReference>
<dbReference type="EC" id="3.1.6.1" evidence="8"/>
<reference evidence="9" key="1">
    <citation type="submission" date="2019-10" db="EMBL/GenBank/DDBJ databases">
        <title>Lacipirellula parvula gen. nov., sp. nov., representing a lineage of planctomycetes widespread in freshwater anoxic habitats, and description of the family Lacipirellulaceae.</title>
        <authorList>
            <person name="Dedysh S.N."/>
            <person name="Kulichevskaya I.S."/>
            <person name="Beletsky A.V."/>
            <person name="Rakitin A.L."/>
            <person name="Mardanov A.V."/>
            <person name="Ivanova A.A."/>
            <person name="Saltykova V.X."/>
            <person name="Rijpstra W.I.C."/>
            <person name="Sinninghe Damste J.S."/>
            <person name="Ravin N.V."/>
        </authorList>
    </citation>
    <scope>NUCLEOTIDE SEQUENCE [LARGE SCALE GENOMIC DNA]</scope>
    <source>
        <strain evidence="9">PX69</strain>
    </source>
</reference>
<evidence type="ECO:0000256" key="1">
    <source>
        <dbReference type="ARBA" id="ARBA00008779"/>
    </source>
</evidence>
<feature type="region of interest" description="Disordered" evidence="5">
    <location>
        <begin position="427"/>
        <end position="451"/>
    </location>
</feature>
<keyword evidence="3 8" id="KW-0378">Hydrolase</keyword>
<evidence type="ECO:0000256" key="6">
    <source>
        <dbReference type="SAM" id="SignalP"/>
    </source>
</evidence>
<evidence type="ECO:0000259" key="7">
    <source>
        <dbReference type="Pfam" id="PF00884"/>
    </source>
</evidence>
<dbReference type="GO" id="GO:0004065">
    <property type="term" value="F:arylsulfatase activity"/>
    <property type="evidence" value="ECO:0007669"/>
    <property type="project" value="UniProtKB-EC"/>
</dbReference>
<evidence type="ECO:0000313" key="9">
    <source>
        <dbReference type="Proteomes" id="UP000326837"/>
    </source>
</evidence>
<dbReference type="PANTHER" id="PTHR42693:SF53">
    <property type="entry name" value="ENDO-4-O-SULFATASE"/>
    <property type="match status" value="1"/>
</dbReference>
<feature type="signal peptide" evidence="6">
    <location>
        <begin position="1"/>
        <end position="23"/>
    </location>
</feature>